<accession>A0A8S5MVE5</accession>
<evidence type="ECO:0000256" key="1">
    <source>
        <dbReference type="SAM" id="Phobius"/>
    </source>
</evidence>
<reference evidence="2" key="1">
    <citation type="journal article" date="2021" name="Proc. Natl. Acad. Sci. U.S.A.">
        <title>A Catalog of Tens of Thousands of Viruses from Human Metagenomes Reveals Hidden Associations with Chronic Diseases.</title>
        <authorList>
            <person name="Tisza M.J."/>
            <person name="Buck C.B."/>
        </authorList>
    </citation>
    <scope>NUCLEOTIDE SEQUENCE</scope>
    <source>
        <strain evidence="2">Ctsus30</strain>
    </source>
</reference>
<dbReference type="EMBL" id="BK014997">
    <property type="protein sequence ID" value="DAD86313.1"/>
    <property type="molecule type" value="Genomic_DNA"/>
</dbReference>
<evidence type="ECO:0000313" key="2">
    <source>
        <dbReference type="EMBL" id="DAD86313.1"/>
    </source>
</evidence>
<proteinExistence type="predicted"/>
<keyword evidence="1" id="KW-1133">Transmembrane helix</keyword>
<organism evidence="2">
    <name type="scientific">Siphoviridae sp. ctsus30</name>
    <dbReference type="NCBI Taxonomy" id="2826488"/>
    <lineage>
        <taxon>Viruses</taxon>
        <taxon>Duplodnaviria</taxon>
        <taxon>Heunggongvirae</taxon>
        <taxon>Uroviricota</taxon>
        <taxon>Caudoviricetes</taxon>
    </lineage>
</organism>
<sequence>MFAVAYYGLFLTLVAFPVAIYCHLTENNNESENNNEH</sequence>
<feature type="transmembrane region" description="Helical" evidence="1">
    <location>
        <begin position="6"/>
        <end position="24"/>
    </location>
</feature>
<protein>
    <submittedName>
        <fullName evidence="2">Uncharacterized protein</fullName>
    </submittedName>
</protein>
<name>A0A8S5MVE5_9CAUD</name>
<keyword evidence="1" id="KW-0472">Membrane</keyword>
<keyword evidence="1" id="KW-0812">Transmembrane</keyword>